<dbReference type="Gene3D" id="3.40.630.30">
    <property type="match status" value="1"/>
</dbReference>
<organism evidence="4 5">
    <name type="scientific">Streptomyces finlayi</name>
    <dbReference type="NCBI Taxonomy" id="67296"/>
    <lineage>
        <taxon>Bacteria</taxon>
        <taxon>Bacillati</taxon>
        <taxon>Actinomycetota</taxon>
        <taxon>Actinomycetes</taxon>
        <taxon>Kitasatosporales</taxon>
        <taxon>Streptomycetaceae</taxon>
        <taxon>Streptomyces</taxon>
    </lineage>
</organism>
<sequence length="176" mass="19196">MESQGDGYTPVCTESAEVRSATKSDLPQVVALDIAAYGGEAYSPHVLRQLLDVHGEGVLVLEGREGFEDGDGPGALLGYVLVANSSRTQVSWVLDLVVDKRYQGLGFGRRLLSAAVRRAERDGVHAVRVTVEPGNRTAVGLYRSLDFVVEADDPDYFGPGERRLVMTRLATRYPMR</sequence>
<feature type="domain" description="N-acetyltransferase" evidence="3">
    <location>
        <begin position="16"/>
        <end position="171"/>
    </location>
</feature>
<dbReference type="SUPFAM" id="SSF55729">
    <property type="entry name" value="Acyl-CoA N-acyltransferases (Nat)"/>
    <property type="match status" value="1"/>
</dbReference>
<dbReference type="PROSITE" id="PS51186">
    <property type="entry name" value="GNAT"/>
    <property type="match status" value="1"/>
</dbReference>
<protein>
    <submittedName>
        <fullName evidence="4">N-acetyltransferase</fullName>
    </submittedName>
</protein>
<name>A0A919C9Q9_9ACTN</name>
<evidence type="ECO:0000313" key="5">
    <source>
        <dbReference type="Proteomes" id="UP000638353"/>
    </source>
</evidence>
<evidence type="ECO:0000313" key="4">
    <source>
        <dbReference type="EMBL" id="GHC92864.1"/>
    </source>
</evidence>
<dbReference type="EMBL" id="BMVC01000005">
    <property type="protein sequence ID" value="GHC92864.1"/>
    <property type="molecule type" value="Genomic_DNA"/>
</dbReference>
<keyword evidence="1" id="KW-0808">Transferase</keyword>
<dbReference type="AlphaFoldDB" id="A0A919C9Q9"/>
<reference evidence="4" key="1">
    <citation type="journal article" date="2014" name="Int. J. Syst. Evol. Microbiol.">
        <title>Complete genome sequence of Corynebacterium casei LMG S-19264T (=DSM 44701T), isolated from a smear-ripened cheese.</title>
        <authorList>
            <consortium name="US DOE Joint Genome Institute (JGI-PGF)"/>
            <person name="Walter F."/>
            <person name="Albersmeier A."/>
            <person name="Kalinowski J."/>
            <person name="Ruckert C."/>
        </authorList>
    </citation>
    <scope>NUCLEOTIDE SEQUENCE</scope>
    <source>
        <strain evidence="4">JCM 4637</strain>
    </source>
</reference>
<comment type="caution">
    <text evidence="4">The sequence shown here is derived from an EMBL/GenBank/DDBJ whole genome shotgun (WGS) entry which is preliminary data.</text>
</comment>
<reference evidence="4" key="2">
    <citation type="submission" date="2020-09" db="EMBL/GenBank/DDBJ databases">
        <authorList>
            <person name="Sun Q."/>
            <person name="Ohkuma M."/>
        </authorList>
    </citation>
    <scope>NUCLEOTIDE SEQUENCE</scope>
    <source>
        <strain evidence="4">JCM 4637</strain>
    </source>
</reference>
<evidence type="ECO:0000259" key="3">
    <source>
        <dbReference type="PROSITE" id="PS51186"/>
    </source>
</evidence>
<dbReference type="GO" id="GO:0016747">
    <property type="term" value="F:acyltransferase activity, transferring groups other than amino-acyl groups"/>
    <property type="evidence" value="ECO:0007669"/>
    <property type="project" value="InterPro"/>
</dbReference>
<accession>A0A919C9Q9</accession>
<keyword evidence="2" id="KW-0012">Acyltransferase</keyword>
<dbReference type="InterPro" id="IPR050680">
    <property type="entry name" value="YpeA/RimI_acetyltransf"/>
</dbReference>
<evidence type="ECO:0000256" key="2">
    <source>
        <dbReference type="ARBA" id="ARBA00023315"/>
    </source>
</evidence>
<proteinExistence type="predicted"/>
<dbReference type="Proteomes" id="UP000638353">
    <property type="component" value="Unassembled WGS sequence"/>
</dbReference>
<gene>
    <name evidence="4" type="ORF">GCM10010334_29290</name>
</gene>
<dbReference type="PANTHER" id="PTHR43420">
    <property type="entry name" value="ACETYLTRANSFERASE"/>
    <property type="match status" value="1"/>
</dbReference>
<dbReference type="InterPro" id="IPR000182">
    <property type="entry name" value="GNAT_dom"/>
</dbReference>
<dbReference type="Pfam" id="PF00583">
    <property type="entry name" value="Acetyltransf_1"/>
    <property type="match status" value="1"/>
</dbReference>
<evidence type="ECO:0000256" key="1">
    <source>
        <dbReference type="ARBA" id="ARBA00022679"/>
    </source>
</evidence>
<dbReference type="InterPro" id="IPR016181">
    <property type="entry name" value="Acyl_CoA_acyltransferase"/>
</dbReference>
<dbReference type="CDD" id="cd04301">
    <property type="entry name" value="NAT_SF"/>
    <property type="match status" value="1"/>
</dbReference>